<accession>A0ABR8ELM3</accession>
<dbReference type="InterPro" id="IPR052715">
    <property type="entry name" value="RAYT_transposase"/>
</dbReference>
<dbReference type="EMBL" id="JACJSK010000095">
    <property type="protein sequence ID" value="MBD2547811.1"/>
    <property type="molecule type" value="Genomic_DNA"/>
</dbReference>
<comment type="caution">
    <text evidence="2">The sequence shown here is derived from an EMBL/GenBank/DDBJ whole genome shotgun (WGS) entry which is preliminary data.</text>
</comment>
<evidence type="ECO:0000313" key="3">
    <source>
        <dbReference type="Proteomes" id="UP000641954"/>
    </source>
</evidence>
<proteinExistence type="predicted"/>
<gene>
    <name evidence="2" type="ORF">H6G72_29120</name>
</gene>
<dbReference type="SMART" id="SM01321">
    <property type="entry name" value="Y1_Tnp"/>
    <property type="match status" value="1"/>
</dbReference>
<reference evidence="2 3" key="1">
    <citation type="journal article" date="2020" name="ISME J.">
        <title>Comparative genomics reveals insights into cyanobacterial evolution and habitat adaptation.</title>
        <authorList>
            <person name="Chen M.Y."/>
            <person name="Teng W.K."/>
            <person name="Zhao L."/>
            <person name="Hu C.X."/>
            <person name="Zhou Y.K."/>
            <person name="Han B.P."/>
            <person name="Song L.R."/>
            <person name="Shu W.S."/>
        </authorList>
    </citation>
    <scope>NUCLEOTIDE SEQUENCE [LARGE SCALE GENOMIC DNA]</scope>
    <source>
        <strain evidence="2 3">FACHB-1370</strain>
    </source>
</reference>
<dbReference type="SUPFAM" id="SSF143422">
    <property type="entry name" value="Transposase IS200-like"/>
    <property type="match status" value="1"/>
</dbReference>
<name>A0ABR8ELM3_9CYAN</name>
<dbReference type="InterPro" id="IPR002686">
    <property type="entry name" value="Transposase_17"/>
</dbReference>
<sequence length="186" mass="22513">MNQKKFSPQKYHRRSIRYPRYDYTNPGAYFITICTNQRYCLFGDIVDRKMYENIYGATVRATWQRLPSYFKNLTLDVFVVMPNHIHGILCLEEPLERMQIDDYPSYFDQKKGTYSGSIPAIIQNFKSISTRKINQLRGSKLPLVWQRNFYEHINRNDQSLNRIRQYILENPYRWEEDEENPNFLPF</sequence>
<organism evidence="2 3">
    <name type="scientific">Planktothricoides raciborskii FACHB-1370</name>
    <dbReference type="NCBI Taxonomy" id="2949576"/>
    <lineage>
        <taxon>Bacteria</taxon>
        <taxon>Bacillati</taxon>
        <taxon>Cyanobacteriota</taxon>
        <taxon>Cyanophyceae</taxon>
        <taxon>Oscillatoriophycideae</taxon>
        <taxon>Oscillatoriales</taxon>
        <taxon>Oscillatoriaceae</taxon>
        <taxon>Planktothricoides</taxon>
    </lineage>
</organism>
<evidence type="ECO:0000259" key="1">
    <source>
        <dbReference type="SMART" id="SM01321"/>
    </source>
</evidence>
<dbReference type="PANTHER" id="PTHR36966:SF1">
    <property type="entry name" value="REP-ASSOCIATED TYROSINE TRANSPOSASE"/>
    <property type="match status" value="1"/>
</dbReference>
<dbReference type="InterPro" id="IPR036515">
    <property type="entry name" value="Transposase_17_sf"/>
</dbReference>
<dbReference type="Proteomes" id="UP000641954">
    <property type="component" value="Unassembled WGS sequence"/>
</dbReference>
<dbReference type="PANTHER" id="PTHR36966">
    <property type="entry name" value="REP-ASSOCIATED TYROSINE TRANSPOSASE"/>
    <property type="match status" value="1"/>
</dbReference>
<dbReference type="RefSeq" id="WP_054470179.1">
    <property type="nucleotide sequence ID" value="NZ_JACJSK010000095.1"/>
</dbReference>
<feature type="domain" description="Transposase IS200-like" evidence="1">
    <location>
        <begin position="24"/>
        <end position="170"/>
    </location>
</feature>
<protein>
    <recommendedName>
        <fullName evidence="1">Transposase IS200-like domain-containing protein</fullName>
    </recommendedName>
</protein>
<keyword evidence="3" id="KW-1185">Reference proteome</keyword>
<evidence type="ECO:0000313" key="2">
    <source>
        <dbReference type="EMBL" id="MBD2547811.1"/>
    </source>
</evidence>
<dbReference type="Gene3D" id="3.30.70.1290">
    <property type="entry name" value="Transposase IS200-like"/>
    <property type="match status" value="1"/>
</dbReference>